<feature type="active site" description="Schiff-base intermediate with substrate" evidence="5">
    <location>
        <position position="162"/>
    </location>
</feature>
<evidence type="ECO:0000256" key="1">
    <source>
        <dbReference type="ARBA" id="ARBA00007592"/>
    </source>
</evidence>
<keyword evidence="3" id="KW-0704">Schiff base</keyword>
<dbReference type="KEGG" id="woc:BA177_11550"/>
<feature type="active site" description="Proton donor/acceptor" evidence="5">
    <location>
        <position position="134"/>
    </location>
</feature>
<sequence length="300" mass="32288">MQLNGIYTPVITPFNDDLSVDYGAFADVIDWQIEHGVAGIIVGGSTGEFFALSPTERISQLEFAAQHIAGRVSLIVGVNDLAVDNCMKISAAAKAGGADALLVAAPPYVLPAPNELVQHVRAIDRTAGLPIILYNYPARSGTAMNDDFLDGAINIENVIAIKESSGDITRIHQLASRYPQLQLSAGAEDLVLEFFAWGARSWVSVIANFMPRQAVAFHRVCVTENDFVRGRKIMLALLPLMLCLEHGGAFIQCVKQACALHGRPAGPVRPPLLPMSEKLQNDLQTVINDACATIDTVLDT</sequence>
<protein>
    <submittedName>
        <fullName evidence="7">Dihydrodipicolinate synthase family protein</fullName>
    </submittedName>
</protein>
<name>A0A193LKT8_9GAMM</name>
<dbReference type="AlphaFoldDB" id="A0A193LKT8"/>
<evidence type="ECO:0000313" key="8">
    <source>
        <dbReference type="Proteomes" id="UP000092695"/>
    </source>
</evidence>
<evidence type="ECO:0000256" key="6">
    <source>
        <dbReference type="PIRSR" id="PIRSR001365-2"/>
    </source>
</evidence>
<dbReference type="SUPFAM" id="SSF51569">
    <property type="entry name" value="Aldolase"/>
    <property type="match status" value="1"/>
</dbReference>
<accession>A0A193LKT8</accession>
<dbReference type="GO" id="GO:0005829">
    <property type="term" value="C:cytosol"/>
    <property type="evidence" value="ECO:0007669"/>
    <property type="project" value="TreeGrafter"/>
</dbReference>
<dbReference type="PROSITE" id="PS00665">
    <property type="entry name" value="DHDPS_1"/>
    <property type="match status" value="1"/>
</dbReference>
<evidence type="ECO:0000313" key="7">
    <source>
        <dbReference type="EMBL" id="ANO53185.1"/>
    </source>
</evidence>
<dbReference type="PANTHER" id="PTHR12128:SF66">
    <property type="entry name" value="4-HYDROXY-2-OXOGLUTARATE ALDOLASE, MITOCHONDRIAL"/>
    <property type="match status" value="1"/>
</dbReference>
<feature type="binding site" evidence="6">
    <location>
        <position position="203"/>
    </location>
    <ligand>
        <name>pyruvate</name>
        <dbReference type="ChEBI" id="CHEBI:15361"/>
    </ligand>
</feature>
<dbReference type="PANTHER" id="PTHR12128">
    <property type="entry name" value="DIHYDRODIPICOLINATE SYNTHASE"/>
    <property type="match status" value="1"/>
</dbReference>
<dbReference type="PRINTS" id="PR00146">
    <property type="entry name" value="DHPICSNTHASE"/>
</dbReference>
<reference evidence="7 8" key="1">
    <citation type="submission" date="2016-06" db="EMBL/GenBank/DDBJ databases">
        <title>Complete genome sequence of a deep-branching marine Gamma Proteobacterium Woeseia oceani type strain XK5.</title>
        <authorList>
            <person name="Mu D."/>
            <person name="Du Z."/>
        </authorList>
    </citation>
    <scope>NUCLEOTIDE SEQUENCE [LARGE SCALE GENOMIC DNA]</scope>
    <source>
        <strain evidence="7 8">XK5</strain>
    </source>
</reference>
<evidence type="ECO:0000256" key="4">
    <source>
        <dbReference type="PIRNR" id="PIRNR001365"/>
    </source>
</evidence>
<dbReference type="Proteomes" id="UP000092695">
    <property type="component" value="Chromosome"/>
</dbReference>
<keyword evidence="8" id="KW-1185">Reference proteome</keyword>
<dbReference type="GO" id="GO:0008840">
    <property type="term" value="F:4-hydroxy-tetrahydrodipicolinate synthase activity"/>
    <property type="evidence" value="ECO:0007669"/>
    <property type="project" value="TreeGrafter"/>
</dbReference>
<proteinExistence type="inferred from homology"/>
<organism evidence="7 8">
    <name type="scientific">Woeseia oceani</name>
    <dbReference type="NCBI Taxonomy" id="1548547"/>
    <lineage>
        <taxon>Bacteria</taxon>
        <taxon>Pseudomonadati</taxon>
        <taxon>Pseudomonadota</taxon>
        <taxon>Gammaproteobacteria</taxon>
        <taxon>Woeseiales</taxon>
        <taxon>Woeseiaceae</taxon>
        <taxon>Woeseia</taxon>
    </lineage>
</organism>
<gene>
    <name evidence="7" type="ORF">BA177_11550</name>
</gene>
<dbReference type="EMBL" id="CP016268">
    <property type="protein sequence ID" value="ANO53185.1"/>
    <property type="molecule type" value="Genomic_DNA"/>
</dbReference>
<dbReference type="InterPro" id="IPR002220">
    <property type="entry name" value="DapA-like"/>
</dbReference>
<evidence type="ECO:0000256" key="3">
    <source>
        <dbReference type="ARBA" id="ARBA00023270"/>
    </source>
</evidence>
<keyword evidence="2 4" id="KW-0456">Lyase</keyword>
<dbReference type="InterPro" id="IPR020624">
    <property type="entry name" value="Schiff_base-form_aldolases_CS"/>
</dbReference>
<dbReference type="Gene3D" id="3.20.20.70">
    <property type="entry name" value="Aldolase class I"/>
    <property type="match status" value="1"/>
</dbReference>
<dbReference type="PIRSF" id="PIRSF001365">
    <property type="entry name" value="DHDPS"/>
    <property type="match status" value="1"/>
</dbReference>
<evidence type="ECO:0000256" key="5">
    <source>
        <dbReference type="PIRSR" id="PIRSR001365-1"/>
    </source>
</evidence>
<feature type="binding site" evidence="6">
    <location>
        <position position="46"/>
    </location>
    <ligand>
        <name>pyruvate</name>
        <dbReference type="ChEBI" id="CHEBI:15361"/>
    </ligand>
</feature>
<comment type="similarity">
    <text evidence="1 4">Belongs to the DapA family.</text>
</comment>
<evidence type="ECO:0000256" key="2">
    <source>
        <dbReference type="ARBA" id="ARBA00023239"/>
    </source>
</evidence>
<dbReference type="CDD" id="cd00408">
    <property type="entry name" value="DHDPS-like"/>
    <property type="match status" value="1"/>
</dbReference>
<dbReference type="SMART" id="SM01130">
    <property type="entry name" value="DHDPS"/>
    <property type="match status" value="1"/>
</dbReference>
<dbReference type="STRING" id="1548547.BA177_11550"/>
<dbReference type="OrthoDB" id="9782828at2"/>
<dbReference type="InterPro" id="IPR013785">
    <property type="entry name" value="Aldolase_TIM"/>
</dbReference>
<dbReference type="Pfam" id="PF00701">
    <property type="entry name" value="DHDPS"/>
    <property type="match status" value="1"/>
</dbReference>